<organism evidence="1 2">
    <name type="scientific">Rubripirellula reticaptiva</name>
    <dbReference type="NCBI Taxonomy" id="2528013"/>
    <lineage>
        <taxon>Bacteria</taxon>
        <taxon>Pseudomonadati</taxon>
        <taxon>Planctomycetota</taxon>
        <taxon>Planctomycetia</taxon>
        <taxon>Pirellulales</taxon>
        <taxon>Pirellulaceae</taxon>
        <taxon>Rubripirellula</taxon>
    </lineage>
</organism>
<dbReference type="EMBL" id="SJPX01000005">
    <property type="protein sequence ID" value="TWU47964.1"/>
    <property type="molecule type" value="Genomic_DNA"/>
</dbReference>
<evidence type="ECO:0000313" key="1">
    <source>
        <dbReference type="EMBL" id="TWU47964.1"/>
    </source>
</evidence>
<protein>
    <submittedName>
        <fullName evidence="1">Uncharacterized protein</fullName>
    </submittedName>
</protein>
<accession>A0A5C6EHK4</accession>
<gene>
    <name evidence="1" type="ORF">Poly59_48080</name>
</gene>
<keyword evidence="2" id="KW-1185">Reference proteome</keyword>
<name>A0A5C6EHK4_9BACT</name>
<evidence type="ECO:0000313" key="2">
    <source>
        <dbReference type="Proteomes" id="UP000317977"/>
    </source>
</evidence>
<sequence>MQVVLASHQQVQSHSCRAGGNGSEVLARHKRGWSAAQPSAAVVTLHAAQNFFEISFSFTLFEFETFNTEFYGHITLPCPFVSRNSHQKTTAKCNRTPLMGYCSS</sequence>
<proteinExistence type="predicted"/>
<comment type="caution">
    <text evidence="1">The sequence shown here is derived from an EMBL/GenBank/DDBJ whole genome shotgun (WGS) entry which is preliminary data.</text>
</comment>
<reference evidence="1 2" key="1">
    <citation type="submission" date="2019-02" db="EMBL/GenBank/DDBJ databases">
        <title>Deep-cultivation of Planctomycetes and their phenomic and genomic characterization uncovers novel biology.</title>
        <authorList>
            <person name="Wiegand S."/>
            <person name="Jogler M."/>
            <person name="Boedeker C."/>
            <person name="Pinto D."/>
            <person name="Vollmers J."/>
            <person name="Rivas-Marin E."/>
            <person name="Kohn T."/>
            <person name="Peeters S.H."/>
            <person name="Heuer A."/>
            <person name="Rast P."/>
            <person name="Oberbeckmann S."/>
            <person name="Bunk B."/>
            <person name="Jeske O."/>
            <person name="Meyerdierks A."/>
            <person name="Storesund J.E."/>
            <person name="Kallscheuer N."/>
            <person name="Luecker S."/>
            <person name="Lage O.M."/>
            <person name="Pohl T."/>
            <person name="Merkel B.J."/>
            <person name="Hornburger P."/>
            <person name="Mueller R.-W."/>
            <person name="Bruemmer F."/>
            <person name="Labrenz M."/>
            <person name="Spormann A.M."/>
            <person name="Op Den Camp H."/>
            <person name="Overmann J."/>
            <person name="Amann R."/>
            <person name="Jetten M.S.M."/>
            <person name="Mascher T."/>
            <person name="Medema M.H."/>
            <person name="Devos D.P."/>
            <person name="Kaster A.-K."/>
            <person name="Ovreas L."/>
            <person name="Rohde M."/>
            <person name="Galperin M.Y."/>
            <person name="Jogler C."/>
        </authorList>
    </citation>
    <scope>NUCLEOTIDE SEQUENCE [LARGE SCALE GENOMIC DNA]</scope>
    <source>
        <strain evidence="1 2">Poly59</strain>
    </source>
</reference>
<dbReference type="Proteomes" id="UP000317977">
    <property type="component" value="Unassembled WGS sequence"/>
</dbReference>
<dbReference type="AlphaFoldDB" id="A0A5C6EHK4"/>